<feature type="domain" description="ABM" evidence="1">
    <location>
        <begin position="43"/>
        <end position="105"/>
    </location>
</feature>
<dbReference type="InterPro" id="IPR007138">
    <property type="entry name" value="ABM_dom"/>
</dbReference>
<evidence type="ECO:0000313" key="3">
    <source>
        <dbReference type="Proteomes" id="UP001551210"/>
    </source>
</evidence>
<keyword evidence="3" id="KW-1185">Reference proteome</keyword>
<organism evidence="2 3">
    <name type="scientific">Streptomyces exfoliatus</name>
    <name type="common">Streptomyces hydrogenans</name>
    <dbReference type="NCBI Taxonomy" id="1905"/>
    <lineage>
        <taxon>Bacteria</taxon>
        <taxon>Bacillati</taxon>
        <taxon>Actinomycetota</taxon>
        <taxon>Actinomycetes</taxon>
        <taxon>Kitasatosporales</taxon>
        <taxon>Streptomycetaceae</taxon>
        <taxon>Streptomyces</taxon>
    </lineage>
</organism>
<comment type="caution">
    <text evidence="2">The sequence shown here is derived from an EMBL/GenBank/DDBJ whole genome shotgun (WGS) entry which is preliminary data.</text>
</comment>
<evidence type="ECO:0000259" key="1">
    <source>
        <dbReference type="Pfam" id="PF03992"/>
    </source>
</evidence>
<dbReference type="InterPro" id="IPR011008">
    <property type="entry name" value="Dimeric_a/b-barrel"/>
</dbReference>
<accession>A0ABV3CZT3</accession>
<dbReference type="RefSeq" id="WP_359209290.1">
    <property type="nucleotide sequence ID" value="NZ_JBEZAM010000023.1"/>
</dbReference>
<protein>
    <submittedName>
        <fullName evidence="2">Antibiotic biosynthesis monooxygenase</fullName>
    </submittedName>
</protein>
<sequence>MSTDSAEQQSITFTELDPGQSFADQVATAAGPCTLLDILVVPHGTQNTAVEQWRLHSQYMKTRPGFISAQMHRTPSDDGRVLVNLAVWESAAALLAAVTAPEFAKSADDYPDGTVCTRQLVRPEAVAGICVA</sequence>
<evidence type="ECO:0000313" key="2">
    <source>
        <dbReference type="EMBL" id="MEU7295193.1"/>
    </source>
</evidence>
<name>A0ABV3CZT3_STREX</name>
<dbReference type="EMBL" id="JBEZAM010000023">
    <property type="protein sequence ID" value="MEU7295193.1"/>
    <property type="molecule type" value="Genomic_DNA"/>
</dbReference>
<dbReference type="Proteomes" id="UP001551210">
    <property type="component" value="Unassembled WGS sequence"/>
</dbReference>
<dbReference type="SUPFAM" id="SSF54909">
    <property type="entry name" value="Dimeric alpha+beta barrel"/>
    <property type="match status" value="1"/>
</dbReference>
<dbReference type="GO" id="GO:0004497">
    <property type="term" value="F:monooxygenase activity"/>
    <property type="evidence" value="ECO:0007669"/>
    <property type="project" value="UniProtKB-KW"/>
</dbReference>
<dbReference type="Pfam" id="PF03992">
    <property type="entry name" value="ABM"/>
    <property type="match status" value="1"/>
</dbReference>
<reference evidence="2 3" key="1">
    <citation type="submission" date="2024-06" db="EMBL/GenBank/DDBJ databases">
        <title>The Natural Products Discovery Center: Release of the First 8490 Sequenced Strains for Exploring Actinobacteria Biosynthetic Diversity.</title>
        <authorList>
            <person name="Kalkreuter E."/>
            <person name="Kautsar S.A."/>
            <person name="Yang D."/>
            <person name="Bader C.D."/>
            <person name="Teijaro C.N."/>
            <person name="Fluegel L."/>
            <person name="Davis C.M."/>
            <person name="Simpson J.R."/>
            <person name="Lauterbach L."/>
            <person name="Steele A.D."/>
            <person name="Gui C."/>
            <person name="Meng S."/>
            <person name="Li G."/>
            <person name="Viehrig K."/>
            <person name="Ye F."/>
            <person name="Su P."/>
            <person name="Kiefer A.F."/>
            <person name="Nichols A."/>
            <person name="Cepeda A.J."/>
            <person name="Yan W."/>
            <person name="Fan B."/>
            <person name="Jiang Y."/>
            <person name="Adhikari A."/>
            <person name="Zheng C.-J."/>
            <person name="Schuster L."/>
            <person name="Cowan T.M."/>
            <person name="Smanski M.J."/>
            <person name="Chevrette M.G."/>
            <person name="De Carvalho L.P.S."/>
            <person name="Shen B."/>
        </authorList>
    </citation>
    <scope>NUCLEOTIDE SEQUENCE [LARGE SCALE GENOMIC DNA]</scope>
    <source>
        <strain evidence="2 3">NPDC045705</strain>
    </source>
</reference>
<dbReference type="Gene3D" id="3.30.70.100">
    <property type="match status" value="1"/>
</dbReference>
<keyword evidence="2" id="KW-0503">Monooxygenase</keyword>
<gene>
    <name evidence="2" type="ORF">AB0A76_18565</name>
</gene>
<keyword evidence="2" id="KW-0560">Oxidoreductase</keyword>
<proteinExistence type="predicted"/>